<dbReference type="EMBL" id="UNSH01000070">
    <property type="protein sequence ID" value="SZF05012.1"/>
    <property type="molecule type" value="Genomic_DNA"/>
</dbReference>
<dbReference type="AlphaFoldDB" id="A0A383V0F5"/>
<name>A0A383V0F5_BLUHO</name>
<keyword evidence="1" id="KW-0472">Membrane</keyword>
<gene>
    <name evidence="2" type="ORF">BLGHR1_15812</name>
</gene>
<dbReference type="VEuPathDB" id="FungiDB:BLGHR1_15812"/>
<feature type="transmembrane region" description="Helical" evidence="1">
    <location>
        <begin position="7"/>
        <end position="33"/>
    </location>
</feature>
<keyword evidence="1" id="KW-0812">Transmembrane</keyword>
<dbReference type="Proteomes" id="UP000275772">
    <property type="component" value="Unassembled WGS sequence"/>
</dbReference>
<protein>
    <submittedName>
        <fullName evidence="2">Uncharacterized protein</fullName>
    </submittedName>
</protein>
<accession>A0A383V0F5</accession>
<reference evidence="2 3" key="1">
    <citation type="submission" date="2017-11" db="EMBL/GenBank/DDBJ databases">
        <authorList>
            <person name="Kracher B."/>
        </authorList>
    </citation>
    <scope>NUCLEOTIDE SEQUENCE [LARGE SCALE GENOMIC DNA]</scope>
    <source>
        <strain evidence="2 3">RACE1</strain>
    </source>
</reference>
<evidence type="ECO:0000256" key="1">
    <source>
        <dbReference type="SAM" id="Phobius"/>
    </source>
</evidence>
<evidence type="ECO:0000313" key="2">
    <source>
        <dbReference type="EMBL" id="SZF05012.1"/>
    </source>
</evidence>
<proteinExistence type="predicted"/>
<organism evidence="2 3">
    <name type="scientific">Blumeria hordei</name>
    <name type="common">Barley powdery mildew</name>
    <name type="synonym">Blumeria graminis f. sp. hordei</name>
    <dbReference type="NCBI Taxonomy" id="2867405"/>
    <lineage>
        <taxon>Eukaryota</taxon>
        <taxon>Fungi</taxon>
        <taxon>Dikarya</taxon>
        <taxon>Ascomycota</taxon>
        <taxon>Pezizomycotina</taxon>
        <taxon>Leotiomycetes</taxon>
        <taxon>Erysiphales</taxon>
        <taxon>Erysiphaceae</taxon>
        <taxon>Blumeria</taxon>
    </lineage>
</organism>
<sequence length="36" mass="3846">MKLKSGHLCILPCLTTNLAILITGSITAVTLLFKCN</sequence>
<keyword evidence="1" id="KW-1133">Transmembrane helix</keyword>
<evidence type="ECO:0000313" key="3">
    <source>
        <dbReference type="Proteomes" id="UP000275772"/>
    </source>
</evidence>